<dbReference type="PANTHER" id="PTHR13314">
    <property type="entry name" value="CALCIUM CHANNEL FLOWER HOMOLOG"/>
    <property type="match status" value="1"/>
</dbReference>
<dbReference type="STRING" id="268505.A0A2A9PB41"/>
<comment type="subcellular location">
    <subcellularLocation>
        <location evidence="2">Golgi apparatus membrane</location>
        <topology evidence="2">Multi-pass membrane protein</topology>
    </subcellularLocation>
</comment>
<keyword evidence="10" id="KW-1185">Reference proteome</keyword>
<evidence type="ECO:0000256" key="4">
    <source>
        <dbReference type="ARBA" id="ARBA00022692"/>
    </source>
</evidence>
<keyword evidence="6" id="KW-0333">Golgi apparatus</keyword>
<dbReference type="GO" id="GO:0016192">
    <property type="term" value="P:vesicle-mediated transport"/>
    <property type="evidence" value="ECO:0007669"/>
    <property type="project" value="TreeGrafter"/>
</dbReference>
<proteinExistence type="inferred from homology"/>
<dbReference type="AlphaFoldDB" id="A0A2A9PB41"/>
<feature type="transmembrane region" description="Helical" evidence="8">
    <location>
        <begin position="69"/>
        <end position="91"/>
    </location>
</feature>
<feature type="transmembrane region" description="Helical" evidence="8">
    <location>
        <begin position="165"/>
        <end position="183"/>
    </location>
</feature>
<reference evidence="9 10" key="1">
    <citation type="journal article" date="2015" name="BMC Genomics">
        <title>Gene expression during zombie ant biting behavior reflects the complexity underlying fungal parasitic behavioral manipulation.</title>
        <authorList>
            <person name="de Bekker C."/>
            <person name="Ohm R.A."/>
            <person name="Loreto R.G."/>
            <person name="Sebastian A."/>
            <person name="Albert I."/>
            <person name="Merrow M."/>
            <person name="Brachmann A."/>
            <person name="Hughes D.P."/>
        </authorList>
    </citation>
    <scope>NUCLEOTIDE SEQUENCE [LARGE SCALE GENOMIC DNA]</scope>
    <source>
        <strain evidence="9 10">SC16a</strain>
    </source>
</reference>
<name>A0A2A9PB41_OPHUN</name>
<evidence type="ECO:0000313" key="10">
    <source>
        <dbReference type="Proteomes" id="UP000037136"/>
    </source>
</evidence>
<evidence type="ECO:0008006" key="11">
    <source>
        <dbReference type="Google" id="ProtNLM"/>
    </source>
</evidence>
<dbReference type="SMART" id="SM01077">
    <property type="entry name" value="Cg6151-P"/>
    <property type="match status" value="1"/>
</dbReference>
<feature type="transmembrane region" description="Helical" evidence="8">
    <location>
        <begin position="140"/>
        <end position="159"/>
    </location>
</feature>
<evidence type="ECO:0000256" key="5">
    <source>
        <dbReference type="ARBA" id="ARBA00022989"/>
    </source>
</evidence>
<evidence type="ECO:0000256" key="3">
    <source>
        <dbReference type="ARBA" id="ARBA00005738"/>
    </source>
</evidence>
<comment type="function">
    <text evidence="1">Golgi membrane protein involved in vesicular trafficking.</text>
</comment>
<feature type="transmembrane region" description="Helical" evidence="8">
    <location>
        <begin position="97"/>
        <end position="120"/>
    </location>
</feature>
<dbReference type="Pfam" id="PF10233">
    <property type="entry name" value="Cg6151-P"/>
    <property type="match status" value="1"/>
</dbReference>
<evidence type="ECO:0000256" key="1">
    <source>
        <dbReference type="ARBA" id="ARBA00003246"/>
    </source>
</evidence>
<keyword evidence="4 8" id="KW-0812">Transmembrane</keyword>
<keyword evidence="5 8" id="KW-1133">Transmembrane helix</keyword>
<dbReference type="Proteomes" id="UP000037136">
    <property type="component" value="Unassembled WGS sequence"/>
</dbReference>
<dbReference type="GO" id="GO:0000139">
    <property type="term" value="C:Golgi membrane"/>
    <property type="evidence" value="ECO:0007669"/>
    <property type="project" value="UniProtKB-SubCell"/>
</dbReference>
<gene>
    <name evidence="9" type="ORF">XA68_14239</name>
</gene>
<evidence type="ECO:0000256" key="6">
    <source>
        <dbReference type="ARBA" id="ARBA00023034"/>
    </source>
</evidence>
<organism evidence="9 10">
    <name type="scientific">Ophiocordyceps unilateralis</name>
    <name type="common">Zombie-ant fungus</name>
    <name type="synonym">Torrubia unilateralis</name>
    <dbReference type="NCBI Taxonomy" id="268505"/>
    <lineage>
        <taxon>Eukaryota</taxon>
        <taxon>Fungi</taxon>
        <taxon>Dikarya</taxon>
        <taxon>Ascomycota</taxon>
        <taxon>Pezizomycotina</taxon>
        <taxon>Sordariomycetes</taxon>
        <taxon>Hypocreomycetidae</taxon>
        <taxon>Hypocreales</taxon>
        <taxon>Ophiocordycipitaceae</taxon>
        <taxon>Ophiocordyceps</taxon>
    </lineage>
</organism>
<sequence>MAPSAKPLRQPPVTPLQDTESLRATVQPRSAVSLTCSARSSPRRLQLSCLFARPVMSLKEEFQTRNFSIYGQWLGILSMIICLATGISTIFTFSIPLIIFCAFAIASSFLILFIEVPLLLRICPTSGKFDEFVRKISTNYMRAAAYLTMSVIQFISTAFGRSALIAAAVFLLLTFICYLLAGIKGQDFVGSKTLGGQGVAQMIV</sequence>
<evidence type="ECO:0000313" key="9">
    <source>
        <dbReference type="EMBL" id="PFH58036.1"/>
    </source>
</evidence>
<protein>
    <recommendedName>
        <fullName evidence="11">Golgi apparatus membrane protein TVP18</fullName>
    </recommendedName>
</protein>
<accession>A0A2A9PB41</accession>
<dbReference type="PANTHER" id="PTHR13314:SF2">
    <property type="entry name" value="CALCIUM CHANNEL FLOWER HOMOLOG"/>
    <property type="match status" value="1"/>
</dbReference>
<evidence type="ECO:0000256" key="7">
    <source>
        <dbReference type="ARBA" id="ARBA00023136"/>
    </source>
</evidence>
<dbReference type="InterPro" id="IPR019365">
    <property type="entry name" value="TVP18/Ca-channel_flower"/>
</dbReference>
<dbReference type="OrthoDB" id="5591789at2759"/>
<dbReference type="EMBL" id="LAZP02000336">
    <property type="protein sequence ID" value="PFH58036.1"/>
    <property type="molecule type" value="Genomic_DNA"/>
</dbReference>
<reference evidence="9 10" key="2">
    <citation type="journal article" date="2017" name="Sci. Rep.">
        <title>Ant-infecting Ophiocordyceps genomes reveal a high diversity of potential behavioral manipulation genes and a possible major role for enterotoxins.</title>
        <authorList>
            <person name="de Bekker C."/>
            <person name="Ohm R.A."/>
            <person name="Evans H.C."/>
            <person name="Brachmann A."/>
            <person name="Hughes D.P."/>
        </authorList>
    </citation>
    <scope>NUCLEOTIDE SEQUENCE [LARGE SCALE GENOMIC DNA]</scope>
    <source>
        <strain evidence="9 10">SC16a</strain>
    </source>
</reference>
<comment type="similarity">
    <text evidence="3">Belongs to the TVP18 family.</text>
</comment>
<evidence type="ECO:0000256" key="8">
    <source>
        <dbReference type="SAM" id="Phobius"/>
    </source>
</evidence>
<keyword evidence="7 8" id="KW-0472">Membrane</keyword>
<comment type="caution">
    <text evidence="9">The sequence shown here is derived from an EMBL/GenBank/DDBJ whole genome shotgun (WGS) entry which is preliminary data.</text>
</comment>
<evidence type="ECO:0000256" key="2">
    <source>
        <dbReference type="ARBA" id="ARBA00004653"/>
    </source>
</evidence>